<dbReference type="Gene3D" id="3.30.70.2890">
    <property type="entry name" value="XS domain"/>
    <property type="match status" value="1"/>
</dbReference>
<evidence type="ECO:0000259" key="6">
    <source>
        <dbReference type="Pfam" id="PF03470"/>
    </source>
</evidence>
<evidence type="ECO:0000313" key="7">
    <source>
        <dbReference type="EMBL" id="KAG0489485.1"/>
    </source>
</evidence>
<reference evidence="7 8" key="1">
    <citation type="journal article" date="2020" name="Nat. Food">
        <title>A phased Vanilla planifolia genome enables genetic improvement of flavour and production.</title>
        <authorList>
            <person name="Hasing T."/>
            <person name="Tang H."/>
            <person name="Brym M."/>
            <person name="Khazi F."/>
            <person name="Huang T."/>
            <person name="Chambers A.H."/>
        </authorList>
    </citation>
    <scope>NUCLEOTIDE SEQUENCE [LARGE SCALE GENOMIC DNA]</scope>
    <source>
        <tissue evidence="7">Leaf</tissue>
    </source>
</reference>
<accession>A0A835RBZ7</accession>
<proteinExistence type="predicted"/>
<dbReference type="AlphaFoldDB" id="A0A835RBZ7"/>
<dbReference type="InterPro" id="IPR005381">
    <property type="entry name" value="Znf-XS_domain"/>
</dbReference>
<dbReference type="GO" id="GO:0080188">
    <property type="term" value="P:gene silencing by siRNA-directed DNA methylation"/>
    <property type="evidence" value="ECO:0007669"/>
    <property type="project" value="InterPro"/>
</dbReference>
<protein>
    <submittedName>
        <fullName evidence="7">Uncharacterized protein</fullName>
    </submittedName>
</protein>
<dbReference type="Pfam" id="PF03469">
    <property type="entry name" value="XH"/>
    <property type="match status" value="1"/>
</dbReference>
<evidence type="ECO:0000256" key="3">
    <source>
        <dbReference type="SAM" id="Coils"/>
    </source>
</evidence>
<dbReference type="Pfam" id="PF03470">
    <property type="entry name" value="zf-XS"/>
    <property type="match status" value="1"/>
</dbReference>
<feature type="domain" description="XS" evidence="4">
    <location>
        <begin position="113"/>
        <end position="215"/>
    </location>
</feature>
<feature type="coiled-coil region" evidence="3">
    <location>
        <begin position="381"/>
        <end position="491"/>
    </location>
</feature>
<sequence length="640" mass="73475">MRTRTSATLSSITTQRRLHISLKNADHRILNPDGSLRCPFCAGKKKQDYRYKDLVQHATGIGSSTSRKAKEKANHLGFARFLLKDLAFQAPPPPTLPPAADPAPSTSDSGGNELFVWPWMGILVNLPLENEVSIRELFAEFNPVNVIPSPEKDRNSGYGEAVIWFNKDWKGFKDAMSFENHFKVKRLGKKEWIEKKGDCLSGIHGWIARDDDYNSERLFAKVLRKHGELKTVSEVTEQAARENGMMVAALAKKMAVRNQYLQELECKFNETSTSLKNLMDSKSRILQEYNEEMRNVQRKAREDARRILMENEKLRLELDSKKKEIEQRCKELNKFDAKTDGEIRNLNIEKRKACSNLFFSRGTDSYNINLGNYNALENSNLELAAIEKQKADEDVKNLMEEQKREKEVALARLLTLESELDQKQKLELEIAQLKGKLKVMKHLQGEEDIEKKIEEIHKKLNEDKEDLEQLHNTLFMKEREANQELNEARAELIMGLTKLLKGNSLIGVKRMGDLDVKPFQSACKKRFPAEDADIKASELCSTCDEAIRNPSWHPFKIVECGGENKEVIDDEDPKLKSLCKDLGDDVCNAVKKALLEINEYNPSGRYPVSELWNCKEDRKATMKEVVHYIVKQYKARKGRR</sequence>
<organism evidence="7 8">
    <name type="scientific">Vanilla planifolia</name>
    <name type="common">Vanilla</name>
    <dbReference type="NCBI Taxonomy" id="51239"/>
    <lineage>
        <taxon>Eukaryota</taxon>
        <taxon>Viridiplantae</taxon>
        <taxon>Streptophyta</taxon>
        <taxon>Embryophyta</taxon>
        <taxon>Tracheophyta</taxon>
        <taxon>Spermatophyta</taxon>
        <taxon>Magnoliopsida</taxon>
        <taxon>Liliopsida</taxon>
        <taxon>Asparagales</taxon>
        <taxon>Orchidaceae</taxon>
        <taxon>Vanilloideae</taxon>
        <taxon>Vanilleae</taxon>
        <taxon>Vanilla</taxon>
    </lineage>
</organism>
<dbReference type="PANTHER" id="PTHR21596">
    <property type="entry name" value="RIBONUCLEASE P SUBUNIT P38"/>
    <property type="match status" value="1"/>
</dbReference>
<name>A0A835RBZ7_VANPL</name>
<evidence type="ECO:0000256" key="1">
    <source>
        <dbReference type="ARBA" id="ARBA00023054"/>
    </source>
</evidence>
<dbReference type="Pfam" id="PF03468">
    <property type="entry name" value="XS"/>
    <property type="match status" value="1"/>
</dbReference>
<dbReference type="PANTHER" id="PTHR21596:SF51">
    <property type="entry name" value="OS01G0147700 PROTEIN"/>
    <property type="match status" value="1"/>
</dbReference>
<feature type="domain" description="Zinc finger-XS" evidence="6">
    <location>
        <begin position="38"/>
        <end position="79"/>
    </location>
</feature>
<dbReference type="OrthoDB" id="1892195at2759"/>
<evidence type="ECO:0000259" key="5">
    <source>
        <dbReference type="Pfam" id="PF03469"/>
    </source>
</evidence>
<evidence type="ECO:0000256" key="2">
    <source>
        <dbReference type="ARBA" id="ARBA00023158"/>
    </source>
</evidence>
<feature type="coiled-coil region" evidence="3">
    <location>
        <begin position="261"/>
        <end position="331"/>
    </location>
</feature>
<dbReference type="InterPro" id="IPR038588">
    <property type="entry name" value="XS_domain_sf"/>
</dbReference>
<keyword evidence="1 3" id="KW-0175">Coiled coil</keyword>
<keyword evidence="2" id="KW-0943">RNA-mediated gene silencing</keyword>
<gene>
    <name evidence="7" type="ORF">HPP92_006348</name>
</gene>
<dbReference type="InterPro" id="IPR045177">
    <property type="entry name" value="FDM1-5/IDN2"/>
</dbReference>
<dbReference type="InterPro" id="IPR005379">
    <property type="entry name" value="FDM1-5/IDN2_XH"/>
</dbReference>
<comment type="caution">
    <text evidence="7">The sequence shown here is derived from an EMBL/GenBank/DDBJ whole genome shotgun (WGS) entry which is preliminary data.</text>
</comment>
<feature type="domain" description="Factor of DNA methylation 1-5/IDN2" evidence="5">
    <location>
        <begin position="509"/>
        <end position="637"/>
    </location>
</feature>
<evidence type="ECO:0000313" key="8">
    <source>
        <dbReference type="Proteomes" id="UP000639772"/>
    </source>
</evidence>
<dbReference type="Proteomes" id="UP000639772">
    <property type="component" value="Chromosome 3"/>
</dbReference>
<dbReference type="EMBL" id="JADCNM010000003">
    <property type="protein sequence ID" value="KAG0489485.1"/>
    <property type="molecule type" value="Genomic_DNA"/>
</dbReference>
<evidence type="ECO:0000259" key="4">
    <source>
        <dbReference type="Pfam" id="PF03468"/>
    </source>
</evidence>
<dbReference type="InterPro" id="IPR005380">
    <property type="entry name" value="XS_domain"/>
</dbReference>